<evidence type="ECO:0000313" key="2">
    <source>
        <dbReference type="Proteomes" id="UP001569428"/>
    </source>
</evidence>
<proteinExistence type="predicted"/>
<organism evidence="1 2">
    <name type="scientific">Microbulbifer epialgicus</name>
    <dbReference type="NCBI Taxonomy" id="393907"/>
    <lineage>
        <taxon>Bacteria</taxon>
        <taxon>Pseudomonadati</taxon>
        <taxon>Pseudomonadota</taxon>
        <taxon>Gammaproteobacteria</taxon>
        <taxon>Cellvibrionales</taxon>
        <taxon>Microbulbiferaceae</taxon>
        <taxon>Microbulbifer</taxon>
    </lineage>
</organism>
<keyword evidence="2" id="KW-1185">Reference proteome</keyword>
<dbReference type="Proteomes" id="UP001569428">
    <property type="component" value="Unassembled WGS sequence"/>
</dbReference>
<comment type="caution">
    <text evidence="1">The sequence shown here is derived from an EMBL/GenBank/DDBJ whole genome shotgun (WGS) entry which is preliminary data.</text>
</comment>
<accession>A0ABV4NZ79</accession>
<sequence length="56" mass="7133">MYFRDKQVMEIPFATEHTSLLILLPDRMRPGSYWQTTRLFFKYSCRWEFWLWFYLS</sequence>
<name>A0ABV4NZ79_9GAMM</name>
<dbReference type="RefSeq" id="WP_371838735.1">
    <property type="nucleotide sequence ID" value="NZ_JBGMEK010000016.1"/>
</dbReference>
<dbReference type="EMBL" id="JBGMEK010000016">
    <property type="protein sequence ID" value="MFA0811099.1"/>
    <property type="molecule type" value="Genomic_DNA"/>
</dbReference>
<dbReference type="InterPro" id="IPR038428">
    <property type="entry name" value="HK_sensor_dom_sf"/>
</dbReference>
<dbReference type="Gene3D" id="3.30.450.170">
    <property type="entry name" value="Two-component histidine kinase, sensor domain"/>
    <property type="match status" value="1"/>
</dbReference>
<gene>
    <name evidence="1" type="ORF">ACCI49_09220</name>
</gene>
<evidence type="ECO:0000313" key="1">
    <source>
        <dbReference type="EMBL" id="MFA0811099.1"/>
    </source>
</evidence>
<reference evidence="1 2" key="1">
    <citation type="submission" date="2024-08" db="EMBL/GenBank/DDBJ databases">
        <authorList>
            <person name="Ishaq N."/>
        </authorList>
    </citation>
    <scope>NUCLEOTIDE SEQUENCE [LARGE SCALE GENOMIC DNA]</scope>
    <source>
        <strain evidence="1 2">DSM 18651</strain>
    </source>
</reference>
<protein>
    <submittedName>
        <fullName evidence="1">Uncharacterized protein</fullName>
    </submittedName>
</protein>